<keyword evidence="3" id="KW-0811">Translocation</keyword>
<dbReference type="Pfam" id="PF07517">
    <property type="entry name" value="SecA_DEAD"/>
    <property type="match status" value="1"/>
</dbReference>
<organism evidence="6 7">
    <name type="scientific">Legionella londiniensis</name>
    <dbReference type="NCBI Taxonomy" id="45068"/>
    <lineage>
        <taxon>Bacteria</taxon>
        <taxon>Pseudomonadati</taxon>
        <taxon>Pseudomonadota</taxon>
        <taxon>Gammaproteobacteria</taxon>
        <taxon>Legionellales</taxon>
        <taxon>Legionellaceae</taxon>
        <taxon>Legionella</taxon>
    </lineage>
</organism>
<dbReference type="InterPro" id="IPR000185">
    <property type="entry name" value="SecA"/>
</dbReference>
<evidence type="ECO:0000313" key="6">
    <source>
        <dbReference type="EMBL" id="KTD21844.1"/>
    </source>
</evidence>
<dbReference type="InterPro" id="IPR011115">
    <property type="entry name" value="SecA_DEAD"/>
</dbReference>
<dbReference type="PRINTS" id="PR00906">
    <property type="entry name" value="SECA"/>
</dbReference>
<dbReference type="GO" id="GO:0017038">
    <property type="term" value="P:protein import"/>
    <property type="evidence" value="ECO:0007669"/>
    <property type="project" value="InterPro"/>
</dbReference>
<dbReference type="Proteomes" id="UP000054997">
    <property type="component" value="Unassembled WGS sequence"/>
</dbReference>
<dbReference type="PANTHER" id="PTHR30612">
    <property type="entry name" value="SECA INNER MEMBRANE COMPONENT OF SEC PROTEIN SECRETION SYSTEM"/>
    <property type="match status" value="1"/>
</dbReference>
<dbReference type="PANTHER" id="PTHR30612:SF0">
    <property type="entry name" value="CHLOROPLAST PROTEIN-TRANSPORTING ATPASE"/>
    <property type="match status" value="1"/>
</dbReference>
<keyword evidence="7" id="KW-1185">Reference proteome</keyword>
<evidence type="ECO:0000256" key="1">
    <source>
        <dbReference type="ARBA" id="ARBA00022475"/>
    </source>
</evidence>
<dbReference type="STRING" id="45068.Llon_1009"/>
<dbReference type="Gene3D" id="3.40.50.300">
    <property type="entry name" value="P-loop containing nucleotide triphosphate hydrolases"/>
    <property type="match status" value="2"/>
</dbReference>
<feature type="domain" description="SecA family profile" evidence="5">
    <location>
        <begin position="1015"/>
        <end position="1647"/>
    </location>
</feature>
<dbReference type="GO" id="GO:0016020">
    <property type="term" value="C:membrane"/>
    <property type="evidence" value="ECO:0007669"/>
    <property type="project" value="InterPro"/>
</dbReference>
<evidence type="ECO:0000313" key="7">
    <source>
        <dbReference type="Proteomes" id="UP000054997"/>
    </source>
</evidence>
<dbReference type="PATRIC" id="fig|45068.5.peg.1093"/>
<keyword evidence="1" id="KW-0472">Membrane</keyword>
<evidence type="ECO:0000256" key="4">
    <source>
        <dbReference type="SAM" id="Coils"/>
    </source>
</evidence>
<dbReference type="PROSITE" id="PS51196">
    <property type="entry name" value="SECA_MOTOR_DEAD"/>
    <property type="match status" value="1"/>
</dbReference>
<keyword evidence="2" id="KW-0653">Protein transport</keyword>
<name>A0A0W0VNY3_9GAMM</name>
<proteinExistence type="predicted"/>
<keyword evidence="4" id="KW-0175">Coiled coil</keyword>
<reference evidence="6 7" key="1">
    <citation type="submission" date="2015-11" db="EMBL/GenBank/DDBJ databases">
        <title>Genomic analysis of 38 Legionella species identifies large and diverse effector repertoires.</title>
        <authorList>
            <person name="Burstein D."/>
            <person name="Amaro F."/>
            <person name="Zusman T."/>
            <person name="Lifshitz Z."/>
            <person name="Cohen O."/>
            <person name="Gilbert J.A."/>
            <person name="Pupko T."/>
            <person name="Shuman H.A."/>
            <person name="Segal G."/>
        </authorList>
    </citation>
    <scope>NUCLEOTIDE SEQUENCE [LARGE SCALE GENOMIC DNA]</scope>
    <source>
        <strain evidence="6 7">ATCC 49505</strain>
    </source>
</reference>
<dbReference type="GO" id="GO:0006886">
    <property type="term" value="P:intracellular protein transport"/>
    <property type="evidence" value="ECO:0007669"/>
    <property type="project" value="InterPro"/>
</dbReference>
<comment type="caution">
    <text evidence="6">The sequence shown here is derived from an EMBL/GenBank/DDBJ whole genome shotgun (WGS) entry which is preliminary data.</text>
</comment>
<evidence type="ECO:0000256" key="2">
    <source>
        <dbReference type="ARBA" id="ARBA00022927"/>
    </source>
</evidence>
<sequence>MPGFGHISFWFACRYDVTNPAIYQTLLHPTEAPYLVLPIQCLNIEFKVKIKYNNAFIFALKRLAIMPRVEINYVTETQTAVQTQLDTKIADDGSFTLVGKTEFIRLFNELYPNTSYQTKDLERLWHQIIGNHPRAPESGQNPDVHYLTKDSAELIIKHFALFKSGLDYQNLPKGFFLAKNPNGAGIRDVLHYNEFVAKNQTHISPLAITVGPKDSQEKVKPKSFPEPQADWYAFLLKKSKDQNNEKLCSQKELDDAFIHFSNFIKHKNLEFHKFDFNTIQGDVNPIVLLGRWYAVLNNPNLKREDLEVQWQLLPRLPLATGYEAIRVLTDHRRSKNPCGFLLPEMELTNLTDFTGTFAGAKTVSDYHDIQSVRDFWRYISFQPKRNTLRFYQEALKFIDKMAVDHQRLPIMRMLAGGTTGDNHHPETRTEEDELKIWHNVCQLIDNIENLTIVTKAIARKNPGSLKNNFIHHITRLAEQPNMAFLEAMAQHITNYIQKLGASDIPKILMGFDPLKGLEELSDKLNRVIGRYHTDFYLGSRFYLVNRQWQGDMTIKKYTELQSEIQGNMKWIVPHLSTFTIRSKNDLQEVAEALGDLQETAQLKFVMTVFRDATAPIDKKQLLELIQTLKQTNFTERDLTTDNYIQLLDILSGNFKSSFPENYFEQKKQQVLDAKEGLNTEQAALLDHYEFTETQKKSISQIESAMVRHNHFVSTETLQKLNDKFSLLQELILPDEYTLFLKRLTDIREHHFSSDDLDDLLSTLIQQKSLQSFNTVFLQQVISPCTNGNLFGKIIAHMRSAAHISGKDLNIDPIKLHETMARMFLKLANDELENTGDAEKRIKGFIDTMITLIEEHPHTQNQLLEVLNQVKPHEIKGFLPEAGNALKALETLIKIFPATANSSANKENMLIFYSLVSHNTQTPKRLVEIIDMLKKGEDDCKRFFLTYISRLLDREESLEDISDLIDLCIEDSNHLKTLQEFCFLPPYPSIQSALDWLETDSFKENYETFSIKPYGERVTEYTFNFRHYKNQRLKFKGISEDLFTDQLGQDLNEELKKNRSKSMQNLRNELENYRGKILTSADEKRKALTLCVEFLARTAHQAKPGSREGAISQELNTTQIMTLYAMMMQDNPKVLNQIDTGEGKSRIMMVLSALNALQGKTVDFITSDLQLAERDYFDYKQFFNALGVRTGLITLQTPPALYQKGGVNFSDNAQLLLLRNKSDIDGSPYDYLDENRENRCLLLDEVDHFKHDKNKDAFNYASKSKRLSGYLWVYPLLVGFMKAELENMPKDQSEKPDFKPLIEKFMSYVSIHDNVTTHQASLAYLKKNDPDQLLIWLQAAFTALRMQPQKDYVVTDAEDKKLYAVRDHEGFTRYTRKVLVLDNGRSVEGSTFADGVHQCLCAIENEKAGSEQFIILPENETQRSSYAKTFMGQYDNLFGVSGTTRSDAPLSNESINKDNYHYLITPREKPLIREDLNIWAAKDEAQQISFIKREILKAVKENKSVLLACRDDKQSERIYKALSSDESLKKAVKQWQYLHSLTAPADEKAIIRQAGTPGFLTVTSIGLSGRGVHINTKNMETIAAFTPPLPDEIQLKGRSGRFGQAGSYRMIVNLSDPEQPLNGKTYNIANEVDKAQKTMAISAALEEEVSTVYAEFLEKIHQAFLSEYAKTEKVDQLPLLNQWQTYLGKLQKDWEINRINLLTLMKEEKKDEFISEFKKFATKWKKEIPVKKKGLIQVEKSAEKAYQSYLAQKGFFKHERLPIKVQRDYDPADDGQARIYSSLFAQTRAVLRGERSIFADFYAWRDGRGELFPDFMATLRGERPIFANLRATIARLVEELITWYQNTFRSDENNEVEPILAEQPLF</sequence>
<dbReference type="OrthoDB" id="5653944at2"/>
<dbReference type="RefSeq" id="WP_058528997.1">
    <property type="nucleotide sequence ID" value="NZ_CAAAHZ010000006.1"/>
</dbReference>
<protein>
    <submittedName>
        <fullName evidence="6">Coiled-coil protein</fullName>
    </submittedName>
</protein>
<accession>A0A0W0VNY3</accession>
<gene>
    <name evidence="6" type="ORF">Llon_1009</name>
</gene>
<dbReference type="InterPro" id="IPR014018">
    <property type="entry name" value="SecA_motor_DEAD"/>
</dbReference>
<dbReference type="GO" id="GO:0006605">
    <property type="term" value="P:protein targeting"/>
    <property type="evidence" value="ECO:0007669"/>
    <property type="project" value="InterPro"/>
</dbReference>
<dbReference type="InterPro" id="IPR027417">
    <property type="entry name" value="P-loop_NTPase"/>
</dbReference>
<dbReference type="EMBL" id="LNYK01000014">
    <property type="protein sequence ID" value="KTD21844.1"/>
    <property type="molecule type" value="Genomic_DNA"/>
</dbReference>
<dbReference type="SUPFAM" id="SSF52540">
    <property type="entry name" value="P-loop containing nucleoside triphosphate hydrolases"/>
    <property type="match status" value="2"/>
</dbReference>
<dbReference type="GO" id="GO:0005524">
    <property type="term" value="F:ATP binding"/>
    <property type="evidence" value="ECO:0007669"/>
    <property type="project" value="InterPro"/>
</dbReference>
<keyword evidence="2" id="KW-0813">Transport</keyword>
<feature type="coiled-coil region" evidence="4">
    <location>
        <begin position="1051"/>
        <end position="1082"/>
    </location>
</feature>
<evidence type="ECO:0000259" key="5">
    <source>
        <dbReference type="PROSITE" id="PS51196"/>
    </source>
</evidence>
<evidence type="ECO:0000256" key="3">
    <source>
        <dbReference type="ARBA" id="ARBA00023010"/>
    </source>
</evidence>
<keyword evidence="1" id="KW-1003">Cell membrane</keyword>